<dbReference type="Gene3D" id="3.10.120.10">
    <property type="entry name" value="Cytochrome b5-like heme/steroid binding domain"/>
    <property type="match status" value="1"/>
</dbReference>
<evidence type="ECO:0000256" key="1">
    <source>
        <dbReference type="ARBA" id="ARBA00022617"/>
    </source>
</evidence>
<comment type="caution">
    <text evidence="6">The sequence shown here is derived from an EMBL/GenBank/DDBJ whole genome shotgun (WGS) entry which is preliminary data.</text>
</comment>
<dbReference type="InterPro" id="IPR051872">
    <property type="entry name" value="Cytochrome_b5/Flavoprotein_Rdt"/>
</dbReference>
<dbReference type="Pfam" id="PF00173">
    <property type="entry name" value="Cyt-b5"/>
    <property type="match status" value="1"/>
</dbReference>
<organism evidence="6 7">
    <name type="scientific">Coemansia thaxteri</name>
    <dbReference type="NCBI Taxonomy" id="2663907"/>
    <lineage>
        <taxon>Eukaryota</taxon>
        <taxon>Fungi</taxon>
        <taxon>Fungi incertae sedis</taxon>
        <taxon>Zoopagomycota</taxon>
        <taxon>Kickxellomycotina</taxon>
        <taxon>Kickxellomycetes</taxon>
        <taxon>Kickxellales</taxon>
        <taxon>Kickxellaceae</taxon>
        <taxon>Coemansia</taxon>
    </lineage>
</organism>
<dbReference type="GO" id="GO:0004128">
    <property type="term" value="F:cytochrome-b5 reductase activity, acting on NAD(P)H"/>
    <property type="evidence" value="ECO:0007669"/>
    <property type="project" value="TreeGrafter"/>
</dbReference>
<proteinExistence type="inferred from homology"/>
<dbReference type="OrthoDB" id="432299at2759"/>
<evidence type="ECO:0000313" key="7">
    <source>
        <dbReference type="Proteomes" id="UP001150907"/>
    </source>
</evidence>
<dbReference type="PRINTS" id="PR00363">
    <property type="entry name" value="CYTOCHROMEB5"/>
</dbReference>
<evidence type="ECO:0000256" key="3">
    <source>
        <dbReference type="ARBA" id="ARBA00023004"/>
    </source>
</evidence>
<evidence type="ECO:0000256" key="2">
    <source>
        <dbReference type="ARBA" id="ARBA00022723"/>
    </source>
</evidence>
<evidence type="ECO:0000313" key="6">
    <source>
        <dbReference type="EMBL" id="KAJ1999696.1"/>
    </source>
</evidence>
<dbReference type="AlphaFoldDB" id="A0A9W8BG24"/>
<dbReference type="EMBL" id="JANBQF010000658">
    <property type="protein sequence ID" value="KAJ1999696.1"/>
    <property type="molecule type" value="Genomic_DNA"/>
</dbReference>
<dbReference type="FunFam" id="3.10.120.10:FF:000001">
    <property type="entry name" value="Cytochrome b5 reductase 4"/>
    <property type="match status" value="1"/>
</dbReference>
<feature type="domain" description="Cytochrome b5 heme-binding" evidence="5">
    <location>
        <begin position="48"/>
        <end position="124"/>
    </location>
</feature>
<gene>
    <name evidence="6" type="ORF">H4R26_004956</name>
</gene>
<dbReference type="InterPro" id="IPR036400">
    <property type="entry name" value="Cyt_B5-like_heme/steroid_sf"/>
</dbReference>
<dbReference type="PROSITE" id="PS50255">
    <property type="entry name" value="CYTOCHROME_B5_2"/>
    <property type="match status" value="1"/>
</dbReference>
<dbReference type="PROSITE" id="PS00191">
    <property type="entry name" value="CYTOCHROME_B5_1"/>
    <property type="match status" value="1"/>
</dbReference>
<dbReference type="InterPro" id="IPR001199">
    <property type="entry name" value="Cyt_B5-like_heme/steroid-bd"/>
</dbReference>
<reference evidence="6" key="1">
    <citation type="submission" date="2022-07" db="EMBL/GenBank/DDBJ databases">
        <title>Phylogenomic reconstructions and comparative analyses of Kickxellomycotina fungi.</title>
        <authorList>
            <person name="Reynolds N.K."/>
            <person name="Stajich J.E."/>
            <person name="Barry K."/>
            <person name="Grigoriev I.V."/>
            <person name="Crous P."/>
            <person name="Smith M.E."/>
        </authorList>
    </citation>
    <scope>NUCLEOTIDE SEQUENCE</scope>
    <source>
        <strain evidence="6">IMI 214461</strain>
    </source>
</reference>
<name>A0A9W8BG24_9FUNG</name>
<keyword evidence="2 4" id="KW-0479">Metal-binding</keyword>
<keyword evidence="7" id="KW-1185">Reference proteome</keyword>
<keyword evidence="1 4" id="KW-0349">Heme</keyword>
<dbReference type="PANTHER" id="PTHR46237:SF1">
    <property type="entry name" value="CYTOCHROME B5 REDUCTASE 4"/>
    <property type="match status" value="1"/>
</dbReference>
<dbReference type="SUPFAM" id="SSF55856">
    <property type="entry name" value="Cytochrome b5-like heme/steroid binding domain"/>
    <property type="match status" value="1"/>
</dbReference>
<protein>
    <recommendedName>
        <fullName evidence="5">Cytochrome b5 heme-binding domain-containing protein</fullName>
    </recommendedName>
</protein>
<evidence type="ECO:0000256" key="4">
    <source>
        <dbReference type="RuleBase" id="RU362121"/>
    </source>
</evidence>
<dbReference type="SMART" id="SM01117">
    <property type="entry name" value="Cyt-b5"/>
    <property type="match status" value="1"/>
</dbReference>
<keyword evidence="3 4" id="KW-0408">Iron</keyword>
<dbReference type="GO" id="GO:0005737">
    <property type="term" value="C:cytoplasm"/>
    <property type="evidence" value="ECO:0007669"/>
    <property type="project" value="TreeGrafter"/>
</dbReference>
<dbReference type="GO" id="GO:0046872">
    <property type="term" value="F:metal ion binding"/>
    <property type="evidence" value="ECO:0007669"/>
    <property type="project" value="UniProtKB-UniRule"/>
</dbReference>
<dbReference type="GO" id="GO:0020037">
    <property type="term" value="F:heme binding"/>
    <property type="evidence" value="ECO:0007669"/>
    <property type="project" value="UniProtKB-UniRule"/>
</dbReference>
<comment type="similarity">
    <text evidence="4">Belongs to the cytochrome b5 family.</text>
</comment>
<sequence length="144" mass="15798">MRNSPQVLSVPGANQRPRRKIVLKPGYSPLDWARLSASGKDLRGVNELRRVTMDEVALHNKRNDCWMVISGNVYNVTHYLDYHPGGKGELMRAAGKDGTDLFNDTHPWVNAEGVLRECMIGFCTGPGALQAEALESSDDDSGSA</sequence>
<dbReference type="InterPro" id="IPR018506">
    <property type="entry name" value="Cyt_B5_heme-BS"/>
</dbReference>
<dbReference type="Proteomes" id="UP001150907">
    <property type="component" value="Unassembled WGS sequence"/>
</dbReference>
<evidence type="ECO:0000259" key="5">
    <source>
        <dbReference type="PROSITE" id="PS50255"/>
    </source>
</evidence>
<accession>A0A9W8BG24</accession>
<dbReference type="PANTHER" id="PTHR46237">
    <property type="entry name" value="CYTOCHROME B5 REDUCTASE 4 FAMILY MEMBER"/>
    <property type="match status" value="1"/>
</dbReference>